<dbReference type="GO" id="GO:0005737">
    <property type="term" value="C:cytoplasm"/>
    <property type="evidence" value="ECO:0007669"/>
    <property type="project" value="TreeGrafter"/>
</dbReference>
<sequence>RDKHVFTIAPTGSGKTFTFWLPLLFNNNGVLILITALNQLGDKNVQELEPLGITAINITSDNICEKIINDVANLVYQVVIVNPELLVNHKLFINLWKNKKFSSRVFNITFDEAHCICQWGESFCPDYKNLNLLKWRMPSNIRFHVASATMPKSYIKSIQSILQVEPANCTFIHLSNNRPNIHLMVEQIRNTAKSVYDLERVLLLDGDERGPPKFMIFCNKRSECEYIARHLRFKLGSDRCNKVAGDIWGIVCTDAAGMGLDISDVELVVQWKYTVSICTLVQRLGRGARHPSVEATGIYLVESQYFDETQERLRRAAEKHAQKRKGADQSAAASKPASKRRRTGAGPAGADINVDTETISDQEGDEAMVLGGEVVMDVDGVVPSCESGIPLSGGLSDDEYEKAMMSSRLCCDTCNTGSFILTQPHYPPPKSTRAPRKLTFPPYTMTHKENDLCEALKKWRDDQVKIEGLETNIYFGKQLILPDDILKRIVDLAHHFKLPNTQALHAQTGWCYASKYGSHILQYVHLHFPAPPTPVTQQPN</sequence>
<dbReference type="HOGENOM" id="CLU_001103_19_0_1"/>
<evidence type="ECO:0000313" key="9">
    <source>
        <dbReference type="EMBL" id="KIL64921.1"/>
    </source>
</evidence>
<keyword evidence="10" id="KW-1185">Reference proteome</keyword>
<evidence type="ECO:0000256" key="1">
    <source>
        <dbReference type="ARBA" id="ARBA00005446"/>
    </source>
</evidence>
<dbReference type="OrthoDB" id="10261556at2759"/>
<evidence type="ECO:0000259" key="7">
    <source>
        <dbReference type="PROSITE" id="PS51192"/>
    </source>
</evidence>
<comment type="similarity">
    <text evidence="1">Belongs to the helicase family. RecQ subfamily.</text>
</comment>
<evidence type="ECO:0000259" key="8">
    <source>
        <dbReference type="PROSITE" id="PS51194"/>
    </source>
</evidence>
<feature type="region of interest" description="Disordered" evidence="6">
    <location>
        <begin position="315"/>
        <end position="355"/>
    </location>
</feature>
<dbReference type="InterPro" id="IPR027417">
    <property type="entry name" value="P-loop_NTPase"/>
</dbReference>
<evidence type="ECO:0000256" key="5">
    <source>
        <dbReference type="ARBA" id="ARBA00034808"/>
    </source>
</evidence>
<dbReference type="Gene3D" id="3.40.50.300">
    <property type="entry name" value="P-loop containing nucleotide triphosphate hydrolases"/>
    <property type="match status" value="2"/>
</dbReference>
<feature type="non-terminal residue" evidence="9">
    <location>
        <position position="540"/>
    </location>
</feature>
<feature type="non-terminal residue" evidence="9">
    <location>
        <position position="1"/>
    </location>
</feature>
<dbReference type="GO" id="GO:0000724">
    <property type="term" value="P:double-strand break repair via homologous recombination"/>
    <property type="evidence" value="ECO:0007669"/>
    <property type="project" value="TreeGrafter"/>
</dbReference>
<dbReference type="PROSITE" id="PS51194">
    <property type="entry name" value="HELICASE_CTER"/>
    <property type="match status" value="1"/>
</dbReference>
<dbReference type="Pfam" id="PF00270">
    <property type="entry name" value="DEAD"/>
    <property type="match status" value="1"/>
</dbReference>
<dbReference type="InterPro" id="IPR011545">
    <property type="entry name" value="DEAD/DEAH_box_helicase_dom"/>
</dbReference>
<protein>
    <recommendedName>
        <fullName evidence="5">DNA 3'-5' helicase</fullName>
        <ecNumber evidence="5">5.6.2.4</ecNumber>
    </recommendedName>
</protein>
<dbReference type="PANTHER" id="PTHR13710">
    <property type="entry name" value="DNA HELICASE RECQ FAMILY MEMBER"/>
    <property type="match status" value="1"/>
</dbReference>
<dbReference type="GO" id="GO:0003676">
    <property type="term" value="F:nucleic acid binding"/>
    <property type="evidence" value="ECO:0007669"/>
    <property type="project" value="InterPro"/>
</dbReference>
<dbReference type="SMART" id="SM00490">
    <property type="entry name" value="HELICc"/>
    <property type="match status" value="1"/>
</dbReference>
<dbReference type="STRING" id="946122.A0A0C2X6L6"/>
<evidence type="ECO:0000256" key="2">
    <source>
        <dbReference type="ARBA" id="ARBA00022741"/>
    </source>
</evidence>
<feature type="domain" description="Helicase C-terminal" evidence="8">
    <location>
        <begin position="173"/>
        <end position="328"/>
    </location>
</feature>
<dbReference type="GO" id="GO:0043138">
    <property type="term" value="F:3'-5' DNA helicase activity"/>
    <property type="evidence" value="ECO:0007669"/>
    <property type="project" value="UniProtKB-EC"/>
</dbReference>
<dbReference type="SUPFAM" id="SSF52540">
    <property type="entry name" value="P-loop containing nucleoside triphosphate hydrolases"/>
    <property type="match status" value="1"/>
</dbReference>
<evidence type="ECO:0000256" key="3">
    <source>
        <dbReference type="ARBA" id="ARBA00022840"/>
    </source>
</evidence>
<dbReference type="PANTHER" id="PTHR13710:SF154">
    <property type="entry name" value="RECQ HELICASE, PUTATIVE (AFU_ORTHOLOGUE AFUA_6G14720)-RELATED"/>
    <property type="match status" value="1"/>
</dbReference>
<dbReference type="InParanoid" id="A0A0C2X6L6"/>
<dbReference type="GO" id="GO:0005524">
    <property type="term" value="F:ATP binding"/>
    <property type="evidence" value="ECO:0007669"/>
    <property type="project" value="UniProtKB-KW"/>
</dbReference>
<dbReference type="GO" id="GO:0005694">
    <property type="term" value="C:chromosome"/>
    <property type="evidence" value="ECO:0007669"/>
    <property type="project" value="TreeGrafter"/>
</dbReference>
<feature type="domain" description="Helicase ATP-binding" evidence="7">
    <location>
        <begin position="1"/>
        <end position="168"/>
    </location>
</feature>
<dbReference type="EMBL" id="KN818246">
    <property type="protein sequence ID" value="KIL64921.1"/>
    <property type="molecule type" value="Genomic_DNA"/>
</dbReference>
<gene>
    <name evidence="9" type="ORF">M378DRAFT_42222</name>
</gene>
<dbReference type="EC" id="5.6.2.4" evidence="5"/>
<dbReference type="AlphaFoldDB" id="A0A0C2X6L6"/>
<keyword evidence="2" id="KW-0547">Nucleotide-binding</keyword>
<dbReference type="InterPro" id="IPR014001">
    <property type="entry name" value="Helicase_ATP-bd"/>
</dbReference>
<dbReference type="InterPro" id="IPR001650">
    <property type="entry name" value="Helicase_C-like"/>
</dbReference>
<evidence type="ECO:0000256" key="6">
    <source>
        <dbReference type="SAM" id="MobiDB-lite"/>
    </source>
</evidence>
<organism evidence="9 10">
    <name type="scientific">Amanita muscaria (strain Koide BX008)</name>
    <dbReference type="NCBI Taxonomy" id="946122"/>
    <lineage>
        <taxon>Eukaryota</taxon>
        <taxon>Fungi</taxon>
        <taxon>Dikarya</taxon>
        <taxon>Basidiomycota</taxon>
        <taxon>Agaricomycotina</taxon>
        <taxon>Agaricomycetes</taxon>
        <taxon>Agaricomycetidae</taxon>
        <taxon>Agaricales</taxon>
        <taxon>Pluteineae</taxon>
        <taxon>Amanitaceae</taxon>
        <taxon>Amanita</taxon>
    </lineage>
</organism>
<reference evidence="9 10" key="1">
    <citation type="submission" date="2014-04" db="EMBL/GenBank/DDBJ databases">
        <title>Evolutionary Origins and Diversification of the Mycorrhizal Mutualists.</title>
        <authorList>
            <consortium name="DOE Joint Genome Institute"/>
            <consortium name="Mycorrhizal Genomics Consortium"/>
            <person name="Kohler A."/>
            <person name="Kuo A."/>
            <person name="Nagy L.G."/>
            <person name="Floudas D."/>
            <person name="Copeland A."/>
            <person name="Barry K.W."/>
            <person name="Cichocki N."/>
            <person name="Veneault-Fourrey C."/>
            <person name="LaButti K."/>
            <person name="Lindquist E.A."/>
            <person name="Lipzen A."/>
            <person name="Lundell T."/>
            <person name="Morin E."/>
            <person name="Murat C."/>
            <person name="Riley R."/>
            <person name="Ohm R."/>
            <person name="Sun H."/>
            <person name="Tunlid A."/>
            <person name="Henrissat B."/>
            <person name="Grigoriev I.V."/>
            <person name="Hibbett D.S."/>
            <person name="Martin F."/>
        </authorList>
    </citation>
    <scope>NUCLEOTIDE SEQUENCE [LARGE SCALE GENOMIC DNA]</scope>
    <source>
        <strain evidence="9 10">Koide BX008</strain>
    </source>
</reference>
<accession>A0A0C2X6L6</accession>
<dbReference type="Pfam" id="PF00271">
    <property type="entry name" value="Helicase_C"/>
    <property type="match status" value="1"/>
</dbReference>
<evidence type="ECO:0000313" key="10">
    <source>
        <dbReference type="Proteomes" id="UP000054549"/>
    </source>
</evidence>
<dbReference type="PROSITE" id="PS51192">
    <property type="entry name" value="HELICASE_ATP_BIND_1"/>
    <property type="match status" value="1"/>
</dbReference>
<keyword evidence="3" id="KW-0067">ATP-binding</keyword>
<comment type="catalytic activity">
    <reaction evidence="4">
        <text>Couples ATP hydrolysis with the unwinding of duplex DNA by translocating in the 3'-5' direction.</text>
        <dbReference type="EC" id="5.6.2.4"/>
    </reaction>
</comment>
<dbReference type="GO" id="GO:0009378">
    <property type="term" value="F:four-way junction helicase activity"/>
    <property type="evidence" value="ECO:0007669"/>
    <property type="project" value="TreeGrafter"/>
</dbReference>
<evidence type="ECO:0000256" key="4">
    <source>
        <dbReference type="ARBA" id="ARBA00034617"/>
    </source>
</evidence>
<proteinExistence type="inferred from homology"/>
<dbReference type="Proteomes" id="UP000054549">
    <property type="component" value="Unassembled WGS sequence"/>
</dbReference>
<name>A0A0C2X6L6_AMAMK</name>